<dbReference type="AlphaFoldDB" id="A0A9N8F3Y5"/>
<accession>A0A9N8F3Y5</accession>
<feature type="region of interest" description="Disordered" evidence="1">
    <location>
        <begin position="1"/>
        <end position="20"/>
    </location>
</feature>
<evidence type="ECO:0000313" key="3">
    <source>
        <dbReference type="Proteomes" id="UP001153069"/>
    </source>
</evidence>
<proteinExistence type="predicted"/>
<evidence type="ECO:0000313" key="2">
    <source>
        <dbReference type="EMBL" id="CAB9531289.1"/>
    </source>
</evidence>
<name>A0A9N8F3Y5_9STRA</name>
<organism evidence="2 3">
    <name type="scientific">Seminavis robusta</name>
    <dbReference type="NCBI Taxonomy" id="568900"/>
    <lineage>
        <taxon>Eukaryota</taxon>
        <taxon>Sar</taxon>
        <taxon>Stramenopiles</taxon>
        <taxon>Ochrophyta</taxon>
        <taxon>Bacillariophyta</taxon>
        <taxon>Bacillariophyceae</taxon>
        <taxon>Bacillariophycidae</taxon>
        <taxon>Naviculales</taxon>
        <taxon>Naviculaceae</taxon>
        <taxon>Seminavis</taxon>
    </lineage>
</organism>
<evidence type="ECO:0000256" key="1">
    <source>
        <dbReference type="SAM" id="MobiDB-lite"/>
    </source>
</evidence>
<dbReference type="EMBL" id="CAICTM010003396">
    <property type="protein sequence ID" value="CAB9531289.1"/>
    <property type="molecule type" value="Genomic_DNA"/>
</dbReference>
<reference evidence="2" key="1">
    <citation type="submission" date="2020-06" db="EMBL/GenBank/DDBJ databases">
        <authorList>
            <consortium name="Plant Systems Biology data submission"/>
        </authorList>
    </citation>
    <scope>NUCLEOTIDE SEQUENCE</scope>
    <source>
        <strain evidence="2">D6</strain>
    </source>
</reference>
<protein>
    <submittedName>
        <fullName evidence="2">Uncharacterized protein</fullName>
    </submittedName>
</protein>
<keyword evidence="3" id="KW-1185">Reference proteome</keyword>
<dbReference type="Proteomes" id="UP001153069">
    <property type="component" value="Unassembled WGS sequence"/>
</dbReference>
<gene>
    <name evidence="2" type="ORF">SEMRO_3398_G347570.1</name>
</gene>
<comment type="caution">
    <text evidence="2">The sequence shown here is derived from an EMBL/GenBank/DDBJ whole genome shotgun (WGS) entry which is preliminary data.</text>
</comment>
<sequence>MTFPQQPQSPPTVDRKRPGLLLDIASVTPAPASPGKRMRMAMDVPAAPRPAQYAPLLLTPRASGNSALFMPTLPDEDDLIGMTPQGNPLPSPPRLKRRLRASSSFMEEDATVGYMDCPVVPMVDVIADDADQTEQPLPRIFFPPSPSNNEPAVLKSLPALLPKESTLGLTNNHQDCFPMLRPKRTHIKRRSSLSARSA</sequence>